<evidence type="ECO:0000256" key="1">
    <source>
        <dbReference type="ARBA" id="ARBA00023015"/>
    </source>
</evidence>
<evidence type="ECO:0000313" key="5">
    <source>
        <dbReference type="EMBL" id="MBB6211338.1"/>
    </source>
</evidence>
<keyword evidence="2 5" id="KW-0238">DNA-binding</keyword>
<dbReference type="CDD" id="cd07377">
    <property type="entry name" value="WHTH_GntR"/>
    <property type="match status" value="1"/>
</dbReference>
<keyword evidence="6" id="KW-1185">Reference proteome</keyword>
<evidence type="ECO:0000259" key="4">
    <source>
        <dbReference type="PROSITE" id="PS50949"/>
    </source>
</evidence>
<protein>
    <submittedName>
        <fullName evidence="5">DNA-binding FadR family transcriptional regulator</fullName>
    </submittedName>
</protein>
<reference evidence="5 6" key="1">
    <citation type="submission" date="2020-08" db="EMBL/GenBank/DDBJ databases">
        <title>Genomic Encyclopedia of Type Strains, Phase IV (KMG-IV): sequencing the most valuable type-strain genomes for metagenomic binning, comparative biology and taxonomic classification.</title>
        <authorList>
            <person name="Goeker M."/>
        </authorList>
    </citation>
    <scope>NUCLEOTIDE SEQUENCE [LARGE SCALE GENOMIC DNA]</scope>
    <source>
        <strain evidence="5 6">DSM 11590</strain>
    </source>
</reference>
<dbReference type="Proteomes" id="UP000544872">
    <property type="component" value="Unassembled WGS sequence"/>
</dbReference>
<dbReference type="Gene3D" id="1.20.120.530">
    <property type="entry name" value="GntR ligand-binding domain-like"/>
    <property type="match status" value="1"/>
</dbReference>
<accession>A0A7X0DMQ4</accession>
<name>A0A7X0DMQ4_NOVIT</name>
<dbReference type="SMART" id="SM00345">
    <property type="entry name" value="HTH_GNTR"/>
    <property type="match status" value="1"/>
</dbReference>
<evidence type="ECO:0000313" key="6">
    <source>
        <dbReference type="Proteomes" id="UP000544872"/>
    </source>
</evidence>
<dbReference type="PROSITE" id="PS50949">
    <property type="entry name" value="HTH_GNTR"/>
    <property type="match status" value="1"/>
</dbReference>
<gene>
    <name evidence="5" type="ORF">FHS48_002775</name>
</gene>
<evidence type="ECO:0000256" key="3">
    <source>
        <dbReference type="ARBA" id="ARBA00023163"/>
    </source>
</evidence>
<keyword evidence="3" id="KW-0804">Transcription</keyword>
<evidence type="ECO:0000256" key="2">
    <source>
        <dbReference type="ARBA" id="ARBA00023125"/>
    </source>
</evidence>
<dbReference type="PRINTS" id="PR00035">
    <property type="entry name" value="HTHGNTR"/>
</dbReference>
<dbReference type="GO" id="GO:0003677">
    <property type="term" value="F:DNA binding"/>
    <property type="evidence" value="ECO:0007669"/>
    <property type="project" value="UniProtKB-KW"/>
</dbReference>
<keyword evidence="1" id="KW-0805">Transcription regulation</keyword>
<organism evidence="5 6">
    <name type="scientific">Novispirillum itersonii</name>
    <name type="common">Aquaspirillum itersonii</name>
    <dbReference type="NCBI Taxonomy" id="189"/>
    <lineage>
        <taxon>Bacteria</taxon>
        <taxon>Pseudomonadati</taxon>
        <taxon>Pseudomonadota</taxon>
        <taxon>Alphaproteobacteria</taxon>
        <taxon>Rhodospirillales</taxon>
        <taxon>Novispirillaceae</taxon>
        <taxon>Novispirillum</taxon>
    </lineage>
</organism>
<dbReference type="InterPro" id="IPR036388">
    <property type="entry name" value="WH-like_DNA-bd_sf"/>
</dbReference>
<dbReference type="InterPro" id="IPR008920">
    <property type="entry name" value="TF_FadR/GntR_C"/>
</dbReference>
<dbReference type="EMBL" id="JACIIX010000010">
    <property type="protein sequence ID" value="MBB6211338.1"/>
    <property type="molecule type" value="Genomic_DNA"/>
</dbReference>
<dbReference type="InterPro" id="IPR011711">
    <property type="entry name" value="GntR_C"/>
</dbReference>
<feature type="domain" description="HTH gntR-type" evidence="4">
    <location>
        <begin position="11"/>
        <end position="79"/>
    </location>
</feature>
<dbReference type="Pfam" id="PF07729">
    <property type="entry name" value="FCD"/>
    <property type="match status" value="1"/>
</dbReference>
<dbReference type="PANTHER" id="PTHR43537">
    <property type="entry name" value="TRANSCRIPTIONAL REGULATOR, GNTR FAMILY"/>
    <property type="match status" value="1"/>
</dbReference>
<sequence>MTAAARKQPRQNLTQRVTETLRERIVSGQLKPGDKLPTELELNRELGVSRTVIREAVASLRADGLVQPKQGVGVFVTAPPPRDAAREGEGFIQISPQKISDVIEALELRTAVEVESAALAALRCSPAQEAEICSRFDALEAALQHGELSESEDFEFHLSVARATNNPRFIEFLTYLGNRTIPRSRLREEAGLPRNQALEEQLNQEHRAILEAILRHDPEAARTAMRQHLAGGTDRYRALARAAHRRTSLAGE</sequence>
<dbReference type="RefSeq" id="WP_184264147.1">
    <property type="nucleotide sequence ID" value="NZ_JACIIX010000010.1"/>
</dbReference>
<dbReference type="SUPFAM" id="SSF48008">
    <property type="entry name" value="GntR ligand-binding domain-like"/>
    <property type="match status" value="1"/>
</dbReference>
<dbReference type="Gene3D" id="1.10.10.10">
    <property type="entry name" value="Winged helix-like DNA-binding domain superfamily/Winged helix DNA-binding domain"/>
    <property type="match status" value="1"/>
</dbReference>
<comment type="caution">
    <text evidence="5">The sequence shown here is derived from an EMBL/GenBank/DDBJ whole genome shotgun (WGS) entry which is preliminary data.</text>
</comment>
<proteinExistence type="predicted"/>
<dbReference type="AlphaFoldDB" id="A0A7X0DMQ4"/>
<dbReference type="SMART" id="SM00895">
    <property type="entry name" value="FCD"/>
    <property type="match status" value="1"/>
</dbReference>
<dbReference type="InterPro" id="IPR036390">
    <property type="entry name" value="WH_DNA-bd_sf"/>
</dbReference>
<dbReference type="InterPro" id="IPR000524">
    <property type="entry name" value="Tscrpt_reg_HTH_GntR"/>
</dbReference>
<dbReference type="GO" id="GO:0003700">
    <property type="term" value="F:DNA-binding transcription factor activity"/>
    <property type="evidence" value="ECO:0007669"/>
    <property type="project" value="InterPro"/>
</dbReference>
<dbReference type="Pfam" id="PF00392">
    <property type="entry name" value="GntR"/>
    <property type="match status" value="1"/>
</dbReference>
<dbReference type="PANTHER" id="PTHR43537:SF5">
    <property type="entry name" value="UXU OPERON TRANSCRIPTIONAL REGULATOR"/>
    <property type="match status" value="1"/>
</dbReference>
<dbReference type="SUPFAM" id="SSF46785">
    <property type="entry name" value="Winged helix' DNA-binding domain"/>
    <property type="match status" value="1"/>
</dbReference>